<reference evidence="3" key="1">
    <citation type="journal article" date="2015" name="Nature">
        <title>Complex archaea that bridge the gap between prokaryotes and eukaryotes.</title>
        <authorList>
            <person name="Spang A."/>
            <person name="Saw J.H."/>
            <person name="Jorgensen S.L."/>
            <person name="Zaremba-Niedzwiedzka K."/>
            <person name="Martijn J."/>
            <person name="Lind A.E."/>
            <person name="van Eijk R."/>
            <person name="Schleper C."/>
            <person name="Guy L."/>
            <person name="Ettema T.J."/>
        </authorList>
    </citation>
    <scope>NUCLEOTIDE SEQUENCE</scope>
</reference>
<dbReference type="CDD" id="cd02440">
    <property type="entry name" value="AdoMet_MTases"/>
    <property type="match status" value="1"/>
</dbReference>
<dbReference type="InterPro" id="IPR050447">
    <property type="entry name" value="Erg6_SMT_methyltransf"/>
</dbReference>
<dbReference type="EMBL" id="LAZR01011935">
    <property type="protein sequence ID" value="KKM52368.1"/>
    <property type="molecule type" value="Genomic_DNA"/>
</dbReference>
<keyword evidence="1" id="KW-0808">Transferase</keyword>
<dbReference type="PANTHER" id="PTHR44068:SF11">
    <property type="entry name" value="GERANYL DIPHOSPHATE 2-C-METHYLTRANSFERASE"/>
    <property type="match status" value="1"/>
</dbReference>
<accession>A0A0F9IP80</accession>
<dbReference type="InterPro" id="IPR029063">
    <property type="entry name" value="SAM-dependent_MTases_sf"/>
</dbReference>
<dbReference type="Gene3D" id="3.40.50.150">
    <property type="entry name" value="Vaccinia Virus protein VP39"/>
    <property type="match status" value="1"/>
</dbReference>
<evidence type="ECO:0000259" key="2">
    <source>
        <dbReference type="Pfam" id="PF08241"/>
    </source>
</evidence>
<evidence type="ECO:0000256" key="1">
    <source>
        <dbReference type="ARBA" id="ARBA00022679"/>
    </source>
</evidence>
<evidence type="ECO:0000313" key="3">
    <source>
        <dbReference type="EMBL" id="KKM52368.1"/>
    </source>
</evidence>
<dbReference type="AlphaFoldDB" id="A0A0F9IP80"/>
<name>A0A0F9IP80_9ZZZZ</name>
<proteinExistence type="predicted"/>
<organism evidence="3">
    <name type="scientific">marine sediment metagenome</name>
    <dbReference type="NCBI Taxonomy" id="412755"/>
    <lineage>
        <taxon>unclassified sequences</taxon>
        <taxon>metagenomes</taxon>
        <taxon>ecological metagenomes</taxon>
    </lineage>
</organism>
<dbReference type="InterPro" id="IPR013216">
    <property type="entry name" value="Methyltransf_11"/>
</dbReference>
<dbReference type="PANTHER" id="PTHR44068">
    <property type="entry name" value="ZGC:194242"/>
    <property type="match status" value="1"/>
</dbReference>
<comment type="caution">
    <text evidence="3">The sequence shown here is derived from an EMBL/GenBank/DDBJ whole genome shotgun (WGS) entry which is preliminary data.</text>
</comment>
<protein>
    <recommendedName>
        <fullName evidence="2">Methyltransferase type 11 domain-containing protein</fullName>
    </recommendedName>
</protein>
<dbReference type="GO" id="GO:0008757">
    <property type="term" value="F:S-adenosylmethionine-dependent methyltransferase activity"/>
    <property type="evidence" value="ECO:0007669"/>
    <property type="project" value="InterPro"/>
</dbReference>
<feature type="domain" description="Methyltransferase type 11" evidence="2">
    <location>
        <begin position="23"/>
        <end position="121"/>
    </location>
</feature>
<sequence>IRGRKATVELVHKAGLDKNMKVLDVGSGIGGPARTLAFEFGAHVTGLDLCQEYCQAANVINQRLGLSDKIEIYQGNALEMPFDDDSFDFVMIQHVLMNIENKERLFSQVHRVLRPKGLIAIYTICAGDVAEIYFPVVWANDSSINFLLTPKELLQLIKDSGFKVLSWKDDTSKIIEGFQRRKPKKPSNTPRYVNFELVIPNIAEKSRNIIRNFKEGRIVVFQGIFELNS</sequence>
<gene>
    <name evidence="3" type="ORF">LCGC14_1554830</name>
</gene>
<feature type="non-terminal residue" evidence="3">
    <location>
        <position position="1"/>
    </location>
</feature>
<dbReference type="Pfam" id="PF08241">
    <property type="entry name" value="Methyltransf_11"/>
    <property type="match status" value="1"/>
</dbReference>
<dbReference type="SUPFAM" id="SSF53335">
    <property type="entry name" value="S-adenosyl-L-methionine-dependent methyltransferases"/>
    <property type="match status" value="1"/>
</dbReference>